<comment type="subcellular location">
    <subcellularLocation>
        <location evidence="2">Mitochondrion membrane</location>
    </subcellularLocation>
</comment>
<keyword evidence="8" id="KW-0547">Nucleotide-binding</keyword>
<keyword evidence="12" id="KW-1133">Transmembrane helix</keyword>
<evidence type="ECO:0000256" key="9">
    <source>
        <dbReference type="ARBA" id="ARBA00022801"/>
    </source>
</evidence>
<dbReference type="GO" id="GO:0005524">
    <property type="term" value="F:ATP binding"/>
    <property type="evidence" value="ECO:0007669"/>
    <property type="project" value="UniProtKB-KW"/>
</dbReference>
<dbReference type="FunFam" id="1.10.8.60:FF:000001">
    <property type="entry name" value="ATP-dependent zinc metalloprotease FtsH"/>
    <property type="match status" value="1"/>
</dbReference>
<dbReference type="FunFam" id="3.40.50.300:FF:000195">
    <property type="entry name" value="ATP-dependent zinc metalloprotease FTSH 11"/>
    <property type="match status" value="1"/>
</dbReference>
<comment type="similarity">
    <text evidence="4">In the N-terminal section; belongs to the AAA ATPase family.</text>
</comment>
<protein>
    <submittedName>
        <fullName evidence="18">YME1</fullName>
        <ecNumber evidence="18">3.4.24.-</ecNumber>
    </submittedName>
</protein>
<keyword evidence="10" id="KW-0862">Zinc</keyword>
<dbReference type="NCBIfam" id="TIGR01241">
    <property type="entry name" value="FtsH_fam"/>
    <property type="match status" value="1"/>
</dbReference>
<keyword evidence="9 18" id="KW-0378">Hydrolase</keyword>
<dbReference type="Gene3D" id="3.40.50.300">
    <property type="entry name" value="P-loop containing nucleotide triphosphate hydrolases"/>
    <property type="match status" value="1"/>
</dbReference>
<dbReference type="GO" id="GO:0004222">
    <property type="term" value="F:metalloendopeptidase activity"/>
    <property type="evidence" value="ECO:0007669"/>
    <property type="project" value="InterPro"/>
</dbReference>
<accession>A0A6J8AK60</accession>
<dbReference type="InterPro" id="IPR003593">
    <property type="entry name" value="AAA+_ATPase"/>
</dbReference>
<evidence type="ECO:0000256" key="15">
    <source>
        <dbReference type="ARBA" id="ARBA00023136"/>
    </source>
</evidence>
<dbReference type="InterPro" id="IPR005936">
    <property type="entry name" value="FtsH"/>
</dbReference>
<dbReference type="AlphaFoldDB" id="A0A6J8AK60"/>
<evidence type="ECO:0000256" key="11">
    <source>
        <dbReference type="ARBA" id="ARBA00022840"/>
    </source>
</evidence>
<dbReference type="EC" id="3.4.24.-" evidence="18"/>
<evidence type="ECO:0000256" key="12">
    <source>
        <dbReference type="ARBA" id="ARBA00022989"/>
    </source>
</evidence>
<dbReference type="CDD" id="cd19501">
    <property type="entry name" value="RecA-like_FtsH"/>
    <property type="match status" value="1"/>
</dbReference>
<evidence type="ECO:0000256" key="8">
    <source>
        <dbReference type="ARBA" id="ARBA00022741"/>
    </source>
</evidence>
<evidence type="ECO:0000256" key="16">
    <source>
        <dbReference type="SAM" id="MobiDB-lite"/>
    </source>
</evidence>
<dbReference type="GO" id="GO:0006515">
    <property type="term" value="P:protein quality control for misfolded or incompletely synthesized proteins"/>
    <property type="evidence" value="ECO:0007669"/>
    <property type="project" value="TreeGrafter"/>
</dbReference>
<comment type="cofactor">
    <cofactor evidence="1">
        <name>Zn(2+)</name>
        <dbReference type="ChEBI" id="CHEBI:29105"/>
    </cofactor>
</comment>
<feature type="domain" description="AAA+ ATPase" evidence="17">
    <location>
        <begin position="324"/>
        <end position="461"/>
    </location>
</feature>
<evidence type="ECO:0000256" key="10">
    <source>
        <dbReference type="ARBA" id="ARBA00022833"/>
    </source>
</evidence>
<gene>
    <name evidence="18" type="ORF">MCOR_8651</name>
</gene>
<reference evidence="18 19" key="1">
    <citation type="submission" date="2020-06" db="EMBL/GenBank/DDBJ databases">
        <authorList>
            <person name="Li R."/>
            <person name="Bekaert M."/>
        </authorList>
    </citation>
    <scope>NUCLEOTIDE SEQUENCE [LARGE SCALE GENOMIC DNA]</scope>
    <source>
        <strain evidence="19">wild</strain>
    </source>
</reference>
<evidence type="ECO:0000256" key="7">
    <source>
        <dbReference type="ARBA" id="ARBA00022723"/>
    </source>
</evidence>
<keyword evidence="7" id="KW-0479">Metal-binding</keyword>
<dbReference type="EMBL" id="CACVKT020001604">
    <property type="protein sequence ID" value="CAC5369462.1"/>
    <property type="molecule type" value="Genomic_DNA"/>
</dbReference>
<evidence type="ECO:0000313" key="18">
    <source>
        <dbReference type="EMBL" id="CAC5369462.1"/>
    </source>
</evidence>
<keyword evidence="11" id="KW-0067">ATP-binding</keyword>
<dbReference type="Pfam" id="PF00004">
    <property type="entry name" value="AAA"/>
    <property type="match status" value="1"/>
</dbReference>
<evidence type="ECO:0000256" key="5">
    <source>
        <dbReference type="ARBA" id="ARBA00022670"/>
    </source>
</evidence>
<keyword evidence="15" id="KW-0472">Membrane</keyword>
<keyword evidence="6" id="KW-0812">Transmembrane</keyword>
<dbReference type="GO" id="GO:0005743">
    <property type="term" value="C:mitochondrial inner membrane"/>
    <property type="evidence" value="ECO:0007669"/>
    <property type="project" value="TreeGrafter"/>
</dbReference>
<evidence type="ECO:0000313" key="19">
    <source>
        <dbReference type="Proteomes" id="UP000507470"/>
    </source>
</evidence>
<dbReference type="InterPro" id="IPR041569">
    <property type="entry name" value="AAA_lid_3"/>
</dbReference>
<dbReference type="InterPro" id="IPR003960">
    <property type="entry name" value="ATPase_AAA_CS"/>
</dbReference>
<evidence type="ECO:0000256" key="6">
    <source>
        <dbReference type="ARBA" id="ARBA00022692"/>
    </source>
</evidence>
<keyword evidence="13" id="KW-0482">Metalloprotease</keyword>
<dbReference type="GO" id="GO:0004176">
    <property type="term" value="F:ATP-dependent peptidase activity"/>
    <property type="evidence" value="ECO:0007669"/>
    <property type="project" value="InterPro"/>
</dbReference>
<proteinExistence type="inferred from homology"/>
<evidence type="ECO:0000256" key="14">
    <source>
        <dbReference type="ARBA" id="ARBA00023128"/>
    </source>
</evidence>
<keyword evidence="14" id="KW-0496">Mitochondrion</keyword>
<dbReference type="InterPro" id="IPR003959">
    <property type="entry name" value="ATPase_AAA_core"/>
</dbReference>
<keyword evidence="5" id="KW-0645">Protease</keyword>
<dbReference type="Proteomes" id="UP000507470">
    <property type="component" value="Unassembled WGS sequence"/>
</dbReference>
<dbReference type="Gene3D" id="1.10.8.60">
    <property type="match status" value="1"/>
</dbReference>
<evidence type="ECO:0000256" key="4">
    <source>
        <dbReference type="ARBA" id="ARBA00010550"/>
    </source>
</evidence>
<evidence type="ECO:0000259" key="17">
    <source>
        <dbReference type="SMART" id="SM00382"/>
    </source>
</evidence>
<dbReference type="GO" id="GO:0007005">
    <property type="term" value="P:mitochondrion organization"/>
    <property type="evidence" value="ECO:0007669"/>
    <property type="project" value="TreeGrafter"/>
</dbReference>
<feature type="compositionally biased region" description="Polar residues" evidence="16">
    <location>
        <begin position="32"/>
        <end position="54"/>
    </location>
</feature>
<evidence type="ECO:0000256" key="2">
    <source>
        <dbReference type="ARBA" id="ARBA00004325"/>
    </source>
</evidence>
<dbReference type="PROSITE" id="PS00674">
    <property type="entry name" value="AAA"/>
    <property type="match status" value="1"/>
</dbReference>
<sequence length="740" mass="82356">MLSNSIYQPQVVAALSQFSSLLSSARSGSSSGTYRRVNTQGTNRKTKQIASQATKETDEVKKATEEYKMDINDVISLPSQINIQELSPHMSLIHKGCHVSHVSTDTFFENKSGLSEEFVNSDVHQEVQRILRTEPFRKLLKTCTNNLYYQQTRGFKTQRLKSVGIGGQKSDSELNKFVNILFQDKTSGQKPVEGEKFKAMLQKHAGDHATQQELKISFADGYLARDPSHKKHYFDNVIQGLLKSAVYLFCLYVILKLVASNLMGRGSGVGGLSILKQEPFEIAPEDVHVTFDDVKGIDTAKDELMEVVDFLKDPDKYTVLGAKLPKGVLLVGPPGIGKTLLARAVAGEAGVPFFQCSGSEFDEMFVGLGAKRIRDLFRQAKEKGTCVIFIDEIDSVGAKRTSSELHPYANQTINQLLAEMDGFSQNENIIVLGATNRIDHLDKALRRKGRFDVEVRVFPPDLKGRKDILDLYLGKVKADKNIKVEDIAKGTTGFNGADIQDLVNQAALKAAMEGEDLVREKHLYWARDKVLMGPENKNKIPDENTNWNTAYHEAGHTIVAYFTKEATPLHQVTIRARGVSLGHTSFIPDSEEYNQTKAKLTAEMDVAMGGRVAEEIIFGSDHVTTGASSDFQSASRIATAMVTKLGMSDKIGVRVFDIQQQDGGLGFIMVNQYSEAVTKEIDSEIKRLLQESYDRAKKILTNHAEQHKELAKMLMKYETLNKEEIKLVIDGKKLDKKVFS</sequence>
<dbReference type="InterPro" id="IPR037219">
    <property type="entry name" value="Peptidase_M41-like"/>
</dbReference>
<name>A0A6J8AK60_MYTCO</name>
<dbReference type="Pfam" id="PF01434">
    <property type="entry name" value="Peptidase_M41"/>
    <property type="match status" value="1"/>
</dbReference>
<dbReference type="GO" id="GO:0046872">
    <property type="term" value="F:metal ion binding"/>
    <property type="evidence" value="ECO:0007669"/>
    <property type="project" value="UniProtKB-KW"/>
</dbReference>
<evidence type="ECO:0000256" key="13">
    <source>
        <dbReference type="ARBA" id="ARBA00023049"/>
    </source>
</evidence>
<dbReference type="SMART" id="SM00382">
    <property type="entry name" value="AAA"/>
    <property type="match status" value="1"/>
</dbReference>
<organism evidence="18 19">
    <name type="scientific">Mytilus coruscus</name>
    <name type="common">Sea mussel</name>
    <dbReference type="NCBI Taxonomy" id="42192"/>
    <lineage>
        <taxon>Eukaryota</taxon>
        <taxon>Metazoa</taxon>
        <taxon>Spiralia</taxon>
        <taxon>Lophotrochozoa</taxon>
        <taxon>Mollusca</taxon>
        <taxon>Bivalvia</taxon>
        <taxon>Autobranchia</taxon>
        <taxon>Pteriomorphia</taxon>
        <taxon>Mytilida</taxon>
        <taxon>Mytiloidea</taxon>
        <taxon>Mytilidae</taxon>
        <taxon>Mytilinae</taxon>
        <taxon>Mytilus</taxon>
    </lineage>
</organism>
<dbReference type="Pfam" id="PF17862">
    <property type="entry name" value="AAA_lid_3"/>
    <property type="match status" value="1"/>
</dbReference>
<dbReference type="InterPro" id="IPR000642">
    <property type="entry name" value="Peptidase_M41"/>
</dbReference>
<dbReference type="FunFam" id="1.20.58.760:FF:000002">
    <property type="entry name" value="ATP-dependent zinc metalloprotease FtsH"/>
    <property type="match status" value="1"/>
</dbReference>
<dbReference type="Gene3D" id="1.20.58.760">
    <property type="entry name" value="Peptidase M41"/>
    <property type="match status" value="1"/>
</dbReference>
<dbReference type="OrthoDB" id="1413014at2759"/>
<dbReference type="PANTHER" id="PTHR23076">
    <property type="entry name" value="METALLOPROTEASE M41 FTSH"/>
    <property type="match status" value="1"/>
</dbReference>
<comment type="similarity">
    <text evidence="3">In the C-terminal section; belongs to the peptidase M41 family.</text>
</comment>
<dbReference type="InterPro" id="IPR027417">
    <property type="entry name" value="P-loop_NTPase"/>
</dbReference>
<keyword evidence="19" id="KW-1185">Reference proteome</keyword>
<dbReference type="PANTHER" id="PTHR23076:SF97">
    <property type="entry name" value="ATP-DEPENDENT ZINC METALLOPROTEASE YME1L1"/>
    <property type="match status" value="1"/>
</dbReference>
<dbReference type="SUPFAM" id="SSF140990">
    <property type="entry name" value="FtsH protease domain-like"/>
    <property type="match status" value="1"/>
</dbReference>
<feature type="region of interest" description="Disordered" evidence="16">
    <location>
        <begin position="24"/>
        <end position="57"/>
    </location>
</feature>
<evidence type="ECO:0000256" key="3">
    <source>
        <dbReference type="ARBA" id="ARBA00010044"/>
    </source>
</evidence>
<dbReference type="GO" id="GO:0016887">
    <property type="term" value="F:ATP hydrolysis activity"/>
    <property type="evidence" value="ECO:0007669"/>
    <property type="project" value="InterPro"/>
</dbReference>
<dbReference type="SUPFAM" id="SSF52540">
    <property type="entry name" value="P-loop containing nucleoside triphosphate hydrolases"/>
    <property type="match status" value="1"/>
</dbReference>
<evidence type="ECO:0000256" key="1">
    <source>
        <dbReference type="ARBA" id="ARBA00001947"/>
    </source>
</evidence>